<protein>
    <recommendedName>
        <fullName evidence="4">Mss4-like protein</fullName>
    </recommendedName>
</protein>
<gene>
    <name evidence="2" type="ORF">ED733_006217</name>
</gene>
<evidence type="ECO:0000313" key="2">
    <source>
        <dbReference type="EMBL" id="TWU74793.1"/>
    </source>
</evidence>
<organism evidence="2 3">
    <name type="scientific">Metarhizium rileyi (strain RCEF 4871)</name>
    <name type="common">Nomuraea rileyi</name>
    <dbReference type="NCBI Taxonomy" id="1649241"/>
    <lineage>
        <taxon>Eukaryota</taxon>
        <taxon>Fungi</taxon>
        <taxon>Dikarya</taxon>
        <taxon>Ascomycota</taxon>
        <taxon>Pezizomycotina</taxon>
        <taxon>Sordariomycetes</taxon>
        <taxon>Hypocreomycetidae</taxon>
        <taxon>Hypocreales</taxon>
        <taxon>Clavicipitaceae</taxon>
        <taxon>Metarhizium</taxon>
    </lineage>
</organism>
<accession>A0A5C6GFW6</accession>
<evidence type="ECO:0000256" key="1">
    <source>
        <dbReference type="SAM" id="MobiDB-lite"/>
    </source>
</evidence>
<evidence type="ECO:0008006" key="4">
    <source>
        <dbReference type="Google" id="ProtNLM"/>
    </source>
</evidence>
<dbReference type="Proteomes" id="UP000317257">
    <property type="component" value="Unassembled WGS sequence"/>
</dbReference>
<reference evidence="3" key="1">
    <citation type="submission" date="2018-12" db="EMBL/GenBank/DDBJ databases">
        <title>The complete genome of Metarhizium rileyi, a key fungal pathogen of Lepidoptera.</title>
        <authorList>
            <person name="Binneck E."/>
            <person name="Lastra C.C.L."/>
            <person name="Sosa-Gomez D.R."/>
        </authorList>
    </citation>
    <scope>NUCLEOTIDE SEQUENCE [LARGE SCALE GENOMIC DNA]</scope>
    <source>
        <strain evidence="3">Cep018-CH2</strain>
    </source>
</reference>
<name>A0A5C6GFW6_METRR</name>
<sequence>MSQNGSDSMGKPRRPVNVHHRRSLSNVFKTVKARYSRDKLDRDEADCREAGRLEALPPALPVTKAFITAKLEPRQVSPPPRLDILSEFSSDDPSAEPSTFRACLEKAVTDINNKYGTPSSSRLVESMTDTETKRLMNATSFPFITRNTFRPRYQLPTFVDPPVETAQSTAGELQQLSPTVSAESFPIGTTAANGSSEGGCHLHTLFLDEVLGPSFDMEEFMTPQLTVEPVVLNETGDCLGEDSIEPASSKNSTRTVVREVDPANNFEIRADSNAEQSEPGTVSSEDNLLSSARTTITTNMGDVTSEPTEESCRHNRSRSNSEQPRRSPSGSNFGSFDHESLISEISTNEVRRLRSKSTPDNSEAFSEIILSRRQISRSSEMSASHEENVPSVSELVSKFRRMGSLPGTFPANSLLEAPNLHPALRKVSHGRQFETYRSRFSNDSEGDSGLMSNAEPSDCLQLVIPKAGVRDRNFLSSEESAA</sequence>
<comment type="caution">
    <text evidence="2">The sequence shown here is derived from an EMBL/GenBank/DDBJ whole genome shotgun (WGS) entry which is preliminary data.</text>
</comment>
<dbReference type="EMBL" id="SBHS01000010">
    <property type="protein sequence ID" value="TWU74793.1"/>
    <property type="molecule type" value="Genomic_DNA"/>
</dbReference>
<evidence type="ECO:0000313" key="3">
    <source>
        <dbReference type="Proteomes" id="UP000317257"/>
    </source>
</evidence>
<feature type="compositionally biased region" description="Polar residues" evidence="1">
    <location>
        <begin position="246"/>
        <end position="255"/>
    </location>
</feature>
<feature type="compositionally biased region" description="Polar residues" evidence="1">
    <location>
        <begin position="318"/>
        <end position="334"/>
    </location>
</feature>
<feature type="compositionally biased region" description="Basic residues" evidence="1">
    <location>
        <begin position="11"/>
        <end position="23"/>
    </location>
</feature>
<feature type="compositionally biased region" description="Polar residues" evidence="1">
    <location>
        <begin position="273"/>
        <end position="306"/>
    </location>
</feature>
<feature type="region of interest" description="Disordered" evidence="1">
    <location>
        <begin position="1"/>
        <end position="23"/>
    </location>
</feature>
<feature type="region of interest" description="Disordered" evidence="1">
    <location>
        <begin position="237"/>
        <end position="340"/>
    </location>
</feature>
<dbReference type="AlphaFoldDB" id="A0A5C6GFW6"/>
<proteinExistence type="predicted"/>